<evidence type="ECO:0000256" key="4">
    <source>
        <dbReference type="ARBA" id="ARBA00022640"/>
    </source>
</evidence>
<keyword evidence="5" id="KW-0809">Transit peptide</keyword>
<accession>A9T876</accession>
<dbReference type="STRING" id="3218.A9T876"/>
<dbReference type="PROSITE" id="PS51318">
    <property type="entry name" value="TAT"/>
    <property type="match status" value="1"/>
</dbReference>
<evidence type="ECO:0000313" key="11">
    <source>
        <dbReference type="EnsemblPlants" id="Pp3c13_6570V3.1"/>
    </source>
</evidence>
<dbReference type="GO" id="GO:0019898">
    <property type="term" value="C:extrinsic component of membrane"/>
    <property type="evidence" value="ECO:0007669"/>
    <property type="project" value="InterPro"/>
</dbReference>
<keyword evidence="6" id="KW-0793">Thylakoid</keyword>
<dbReference type="GO" id="GO:0009654">
    <property type="term" value="C:photosystem II oxygen evolving complex"/>
    <property type="evidence" value="ECO:0007669"/>
    <property type="project" value="InterPro"/>
</dbReference>
<dbReference type="InterPro" id="IPR008797">
    <property type="entry name" value="PSII_PsbQ"/>
</dbReference>
<reference evidence="11" key="3">
    <citation type="submission" date="2020-12" db="UniProtKB">
        <authorList>
            <consortium name="EnsemblPlants"/>
        </authorList>
    </citation>
    <scope>IDENTIFICATION</scope>
</reference>
<dbReference type="SUPFAM" id="SSF101112">
    <property type="entry name" value="Oxygen-evolving enhancer protein 3"/>
    <property type="match status" value="1"/>
</dbReference>
<dbReference type="InterPro" id="IPR054099">
    <property type="entry name" value="PSII_PsbQ_pln"/>
</dbReference>
<dbReference type="Gene3D" id="1.20.120.290">
    <property type="entry name" value="Oxygen-evolving enhancer protein 3 (PsbQ), four-helix up-down bundle"/>
    <property type="match status" value="1"/>
</dbReference>
<dbReference type="HOGENOM" id="CLU_085524_0_0_1"/>
<dbReference type="Proteomes" id="UP000006727">
    <property type="component" value="Chromosome 13"/>
</dbReference>
<protein>
    <submittedName>
        <fullName evidence="10 11">Uncharacterized protein</fullName>
    </submittedName>
</protein>
<evidence type="ECO:0000256" key="8">
    <source>
        <dbReference type="ARBA" id="ARBA00023276"/>
    </source>
</evidence>
<dbReference type="InterPro" id="IPR006311">
    <property type="entry name" value="TAT_signal"/>
</dbReference>
<evidence type="ECO:0000256" key="7">
    <source>
        <dbReference type="ARBA" id="ARBA00023136"/>
    </source>
</evidence>
<dbReference type="GO" id="GO:0009507">
    <property type="term" value="C:chloroplast"/>
    <property type="evidence" value="ECO:0000318"/>
    <property type="project" value="GO_Central"/>
</dbReference>
<keyword evidence="8" id="KW-0604">Photosystem II</keyword>
<evidence type="ECO:0000256" key="6">
    <source>
        <dbReference type="ARBA" id="ARBA00023078"/>
    </source>
</evidence>
<dbReference type="Gramene" id="Pp3c13_6570V3.2">
    <property type="protein sequence ID" value="Pp3c13_6570V3.2"/>
    <property type="gene ID" value="Pp3c13_6570"/>
</dbReference>
<organism evidence="10">
    <name type="scientific">Physcomitrium patens</name>
    <name type="common">Spreading-leaved earth moss</name>
    <name type="synonym">Physcomitrella patens</name>
    <dbReference type="NCBI Taxonomy" id="3218"/>
    <lineage>
        <taxon>Eukaryota</taxon>
        <taxon>Viridiplantae</taxon>
        <taxon>Streptophyta</taxon>
        <taxon>Embryophyta</taxon>
        <taxon>Bryophyta</taxon>
        <taxon>Bryophytina</taxon>
        <taxon>Bryopsida</taxon>
        <taxon>Funariidae</taxon>
        <taxon>Funariales</taxon>
        <taxon>Funariaceae</taxon>
        <taxon>Physcomitrium</taxon>
    </lineage>
</organism>
<dbReference type="InterPro" id="IPR023222">
    <property type="entry name" value="PsbQ-like_dom_sf"/>
</dbReference>
<dbReference type="Gramene" id="Pp3c13_6570V3.1">
    <property type="protein sequence ID" value="Pp3c13_6570V3.1"/>
    <property type="gene ID" value="Pp3c13_6570"/>
</dbReference>
<dbReference type="GO" id="GO:0009767">
    <property type="term" value="P:photosynthetic electron transport chain"/>
    <property type="evidence" value="ECO:0000318"/>
    <property type="project" value="GO_Central"/>
</dbReference>
<dbReference type="PaxDb" id="3218-PP1S182_26V6.1"/>
<reference evidence="10 12" key="1">
    <citation type="journal article" date="2008" name="Science">
        <title>The Physcomitrella genome reveals evolutionary insights into the conquest of land by plants.</title>
        <authorList>
            <person name="Rensing S."/>
            <person name="Lang D."/>
            <person name="Zimmer A."/>
            <person name="Terry A."/>
            <person name="Salamov A."/>
            <person name="Shapiro H."/>
            <person name="Nishiyama T."/>
            <person name="Perroud P.-F."/>
            <person name="Lindquist E."/>
            <person name="Kamisugi Y."/>
            <person name="Tanahashi T."/>
            <person name="Sakakibara K."/>
            <person name="Fujita T."/>
            <person name="Oishi K."/>
            <person name="Shin-I T."/>
            <person name="Kuroki Y."/>
            <person name="Toyoda A."/>
            <person name="Suzuki Y."/>
            <person name="Hashimoto A."/>
            <person name="Yamaguchi K."/>
            <person name="Sugano A."/>
            <person name="Kohara Y."/>
            <person name="Fujiyama A."/>
            <person name="Anterola A."/>
            <person name="Aoki S."/>
            <person name="Ashton N."/>
            <person name="Barbazuk W.B."/>
            <person name="Barker E."/>
            <person name="Bennetzen J."/>
            <person name="Bezanilla M."/>
            <person name="Blankenship R."/>
            <person name="Cho S.H."/>
            <person name="Dutcher S."/>
            <person name="Estelle M."/>
            <person name="Fawcett J.A."/>
            <person name="Gundlach H."/>
            <person name="Hanada K."/>
            <person name="Heyl A."/>
            <person name="Hicks K.A."/>
            <person name="Hugh J."/>
            <person name="Lohr M."/>
            <person name="Mayer K."/>
            <person name="Melkozernov A."/>
            <person name="Murata T."/>
            <person name="Nelson D."/>
            <person name="Pils B."/>
            <person name="Prigge M."/>
            <person name="Reiss B."/>
            <person name="Renner T."/>
            <person name="Rombauts S."/>
            <person name="Rushton P."/>
            <person name="Sanderfoot A."/>
            <person name="Schween G."/>
            <person name="Shiu S.-H."/>
            <person name="Stueber K."/>
            <person name="Theodoulou F.L."/>
            <person name="Tu H."/>
            <person name="Van de Peer Y."/>
            <person name="Verrier P.J."/>
            <person name="Waters E."/>
            <person name="Wood A."/>
            <person name="Yang L."/>
            <person name="Cove D."/>
            <person name="Cuming A."/>
            <person name="Hasebe M."/>
            <person name="Lucas S."/>
            <person name="Mishler D.B."/>
            <person name="Reski R."/>
            <person name="Grigoriev I."/>
            <person name="Quatrano R.S."/>
            <person name="Boore J.L."/>
        </authorList>
    </citation>
    <scope>NUCLEOTIDE SEQUENCE [LARGE SCALE GENOMIC DNA]</scope>
    <source>
        <strain evidence="11 12">cv. Gransden 2004</strain>
    </source>
</reference>
<dbReference type="EnsemblPlants" id="Pp3c13_6570V3.2">
    <property type="protein sequence ID" value="Pp3c13_6570V3.2"/>
    <property type="gene ID" value="Pp3c13_6570"/>
</dbReference>
<dbReference type="AlphaFoldDB" id="A9T876"/>
<dbReference type="GO" id="GO:0009535">
    <property type="term" value="C:chloroplast thylakoid membrane"/>
    <property type="evidence" value="ECO:0007669"/>
    <property type="project" value="UniProtKB-SubCell"/>
</dbReference>
<evidence type="ECO:0000256" key="5">
    <source>
        <dbReference type="ARBA" id="ARBA00022946"/>
    </source>
</evidence>
<evidence type="ECO:0000313" key="12">
    <source>
        <dbReference type="Proteomes" id="UP000006727"/>
    </source>
</evidence>
<evidence type="ECO:0000256" key="9">
    <source>
        <dbReference type="ARBA" id="ARBA00035649"/>
    </source>
</evidence>
<dbReference type="Pfam" id="PF05757">
    <property type="entry name" value="PsbQ"/>
    <property type="match status" value="1"/>
</dbReference>
<comment type="similarity">
    <text evidence="9">Belongs to the PsbQ family.</text>
</comment>
<keyword evidence="12" id="KW-1185">Reference proteome</keyword>
<dbReference type="GeneID" id="112290888"/>
<dbReference type="eggNOG" id="ENOG502QQF9">
    <property type="taxonomic scope" value="Eukaryota"/>
</dbReference>
<keyword evidence="2" id="KW-0150">Chloroplast</keyword>
<dbReference type="GO" id="GO:0005509">
    <property type="term" value="F:calcium ion binding"/>
    <property type="evidence" value="ECO:0007669"/>
    <property type="project" value="InterPro"/>
</dbReference>
<name>A9T876_PHYPA</name>
<gene>
    <name evidence="11" type="primary">LOC112290888</name>
    <name evidence="10" type="ORF">PHYPA_017054</name>
</gene>
<keyword evidence="3" id="KW-0602">Photosynthesis</keyword>
<keyword evidence="4" id="KW-0934">Plastid</keyword>
<reference evidence="10 12" key="2">
    <citation type="journal article" date="2018" name="Plant J.">
        <title>The Physcomitrella patens chromosome-scale assembly reveals moss genome structure and evolution.</title>
        <authorList>
            <person name="Lang D."/>
            <person name="Ullrich K.K."/>
            <person name="Murat F."/>
            <person name="Fuchs J."/>
            <person name="Jenkins J."/>
            <person name="Haas F.B."/>
            <person name="Piednoel M."/>
            <person name="Gundlach H."/>
            <person name="Van Bel M."/>
            <person name="Meyberg R."/>
            <person name="Vives C."/>
            <person name="Morata J."/>
            <person name="Symeonidi A."/>
            <person name="Hiss M."/>
            <person name="Muchero W."/>
            <person name="Kamisugi Y."/>
            <person name="Saleh O."/>
            <person name="Blanc G."/>
            <person name="Decker E.L."/>
            <person name="van Gessel N."/>
            <person name="Grimwood J."/>
            <person name="Hayes R.D."/>
            <person name="Graham S.W."/>
            <person name="Gunter L.E."/>
            <person name="McDaniel S.F."/>
            <person name="Hoernstein S.N.W."/>
            <person name="Larsson A."/>
            <person name="Li F.W."/>
            <person name="Perroud P.F."/>
            <person name="Phillips J."/>
            <person name="Ranjan P."/>
            <person name="Rokshar D.S."/>
            <person name="Rothfels C.J."/>
            <person name="Schneider L."/>
            <person name="Shu S."/>
            <person name="Stevenson D.W."/>
            <person name="Thummler F."/>
            <person name="Tillich M."/>
            <person name="Villarreal Aguilar J.C."/>
            <person name="Widiez T."/>
            <person name="Wong G.K."/>
            <person name="Wymore A."/>
            <person name="Zhang Y."/>
            <person name="Zimmer A.D."/>
            <person name="Quatrano R.S."/>
            <person name="Mayer K.F.X."/>
            <person name="Goodstein D."/>
            <person name="Casacuberta J.M."/>
            <person name="Vandepoele K."/>
            <person name="Reski R."/>
            <person name="Cuming A.C."/>
            <person name="Tuskan G.A."/>
            <person name="Maumus F."/>
            <person name="Salse J."/>
            <person name="Schmutz J."/>
            <person name="Rensing S.A."/>
        </authorList>
    </citation>
    <scope>NUCLEOTIDE SEQUENCE [LARGE SCALE GENOMIC DNA]</scope>
    <source>
        <strain evidence="11 12">cv. Gransden 2004</strain>
    </source>
</reference>
<sequence length="223" mass="23769">MANATASMAGLSQGLKLESSLVGSNVVSSSSSSAAVVVKCGPVQVRAHSEEAQNRRAFLSLAAASLAATALAGNARALEDIKLAPPPPPFGGLPGTESADQARELDLPLKERFYLQPKTPQEAADRIKEAIKAVKDVKPLIQKKAWPYIQNGLRSSASYLRYDLSTIEVSKPKAEKKAFKALKDKALDSLNNLDYAARIKSPPKADKAYAETVALLDQVLSQI</sequence>
<dbReference type="OrthoDB" id="497707at2759"/>
<proteinExistence type="inferred from homology"/>
<dbReference type="EMBL" id="ABEU02000013">
    <property type="protein sequence ID" value="PNR42225.1"/>
    <property type="molecule type" value="Genomic_DNA"/>
</dbReference>
<dbReference type="PANTHER" id="PTHR33399:SF3">
    <property type="entry name" value="OXYGEN-EVOLVING ENHANCER PROTEIN 3-1, CHLOROPLASTIC"/>
    <property type="match status" value="1"/>
</dbReference>
<evidence type="ECO:0000313" key="10">
    <source>
        <dbReference type="EMBL" id="PNR42225.1"/>
    </source>
</evidence>
<dbReference type="PANTHER" id="PTHR33399">
    <property type="entry name" value="OXYGEN-EVOLVING ENHANCER PROTEIN 3-1, CHLOROPLASTIC"/>
    <property type="match status" value="1"/>
</dbReference>
<comment type="subcellular location">
    <subcellularLocation>
        <location evidence="1">Plastid</location>
        <location evidence="1">Chloroplast thylakoid membrane</location>
    </subcellularLocation>
</comment>
<dbReference type="EnsemblPlants" id="Pp3c13_6570V3.1">
    <property type="protein sequence ID" value="Pp3c13_6570V3.1"/>
    <property type="gene ID" value="Pp3c13_6570"/>
</dbReference>
<evidence type="ECO:0000256" key="3">
    <source>
        <dbReference type="ARBA" id="ARBA00022531"/>
    </source>
</evidence>
<dbReference type="OMA" id="QAGYLRY"/>
<keyword evidence="7" id="KW-0472">Membrane</keyword>
<dbReference type="RefSeq" id="XP_024393492.1">
    <property type="nucleotide sequence ID" value="XM_024537724.2"/>
</dbReference>
<evidence type="ECO:0000256" key="1">
    <source>
        <dbReference type="ARBA" id="ARBA00004334"/>
    </source>
</evidence>
<evidence type="ECO:0000256" key="2">
    <source>
        <dbReference type="ARBA" id="ARBA00022528"/>
    </source>
</evidence>